<evidence type="ECO:0000256" key="3">
    <source>
        <dbReference type="ARBA" id="ARBA00023237"/>
    </source>
</evidence>
<evidence type="ECO:0000259" key="5">
    <source>
        <dbReference type="Pfam" id="PF03865"/>
    </source>
</evidence>
<evidence type="ECO:0000259" key="6">
    <source>
        <dbReference type="Pfam" id="PF08479"/>
    </source>
</evidence>
<dbReference type="GO" id="GO:0008320">
    <property type="term" value="F:protein transmembrane transporter activity"/>
    <property type="evidence" value="ECO:0007669"/>
    <property type="project" value="TreeGrafter"/>
</dbReference>
<dbReference type="PANTHER" id="PTHR34597">
    <property type="entry name" value="SLR1661 PROTEIN"/>
    <property type="match status" value="1"/>
</dbReference>
<dbReference type="InterPro" id="IPR013686">
    <property type="entry name" value="Polypept-transport_assoc_ShlB"/>
</dbReference>
<evidence type="ECO:0000256" key="4">
    <source>
        <dbReference type="SAM" id="MobiDB-lite"/>
    </source>
</evidence>
<dbReference type="Proteomes" id="UP000186391">
    <property type="component" value="Unassembled WGS sequence"/>
</dbReference>
<reference evidence="7 8" key="1">
    <citation type="submission" date="2016-11" db="EMBL/GenBank/DDBJ databases">
        <title>Draft Genome Sequences of Nine Cyanobacterial Strains from Diverse Habitats.</title>
        <authorList>
            <person name="Zhu T."/>
            <person name="Hou S."/>
            <person name="Lu X."/>
            <person name="Hess W.R."/>
        </authorList>
    </citation>
    <scope>NUCLEOTIDE SEQUENCE [LARGE SCALE GENOMIC DNA]</scope>
    <source>
        <strain evidence="7 8">NIES-592</strain>
    </source>
</reference>
<sequence length="605" mass="66916">MLIKKKSLRSKQVGIWERKDIKILKIQGQKFSSSTILSLLSLLPLIPLLSNTSSAWGQPINPVTPTPEQPSPTTPLPPLEKPLQVPPTTPPTPEELQNVPGTIVVQKFEFIGSTVFSQQELEQVTADFVGKPITFAELLQAANQVTQLYLQQGYITSGAYIPSQEIQLGIVKIQVLEGSVEDIKVNIVKGRLHPNYVRDRIAVAGYKPLNINRLQEALQLLQLNPRIERLNAELTAGTKPGTNSLEVTVVSADTFNTRLILDNHRNPSIGSFERGIDMSEASLLGLGDEFTFGYRNTDGSNRFEGSYTFPVNPRNGTVGFNYRITNNKIIEAPFDPLDIKVNSREYEFTFRQPVIQKATPKLSQELALGFGFARRETNSSILGVDFPVFPGADNEGETRISELSFTQEWLQRGNQAVLAANSEISLGIGAFNATVADDEPDSQFLVWRGQMLYLRRLAQATPPSPISPTLLVRSSVQLASDSLVPIEQFSVGGPTTVRGYRQDALVTDNGILASIETRIPVFQLPEAKGTLQIAPFIDFGIGWNTGRDTPDSNTLVGLGFGLLWQMGEKFSARLDWGIPLIDIPNSRGDTWQENGMYFQLEYKPF</sequence>
<proteinExistence type="predicted"/>
<protein>
    <submittedName>
        <fullName evidence="7">Hemolysin activation/secretion protein</fullName>
    </submittedName>
</protein>
<dbReference type="Gene3D" id="2.40.160.50">
    <property type="entry name" value="membrane protein fhac: a member of the omp85/tpsb transporter family"/>
    <property type="match status" value="1"/>
</dbReference>
<dbReference type="Pfam" id="PF08479">
    <property type="entry name" value="POTRA_2"/>
    <property type="match status" value="1"/>
</dbReference>
<dbReference type="EMBL" id="MRCA01000020">
    <property type="protein sequence ID" value="OKH11290.1"/>
    <property type="molecule type" value="Genomic_DNA"/>
</dbReference>
<gene>
    <name evidence="7" type="ORF">NIES592_22250</name>
</gene>
<feature type="compositionally biased region" description="Pro residues" evidence="4">
    <location>
        <begin position="62"/>
        <end position="93"/>
    </location>
</feature>
<dbReference type="PANTHER" id="PTHR34597:SF3">
    <property type="entry name" value="OUTER MEMBRANE TRANSPORTER CDIB"/>
    <property type="match status" value="1"/>
</dbReference>
<dbReference type="RefSeq" id="WP_073556926.1">
    <property type="nucleotide sequence ID" value="NZ_MRCA01000020.1"/>
</dbReference>
<dbReference type="AlphaFoldDB" id="A0A1U7GTM2"/>
<feature type="domain" description="Haemolysin activator HlyB C-terminal" evidence="5">
    <location>
        <begin position="243"/>
        <end position="562"/>
    </location>
</feature>
<dbReference type="Pfam" id="PF03865">
    <property type="entry name" value="ShlB"/>
    <property type="match status" value="1"/>
</dbReference>
<evidence type="ECO:0000313" key="7">
    <source>
        <dbReference type="EMBL" id="OKH11290.1"/>
    </source>
</evidence>
<dbReference type="GO" id="GO:0098046">
    <property type="term" value="C:type V protein secretion system complex"/>
    <property type="evidence" value="ECO:0007669"/>
    <property type="project" value="TreeGrafter"/>
</dbReference>
<dbReference type="Gene3D" id="3.10.20.310">
    <property type="entry name" value="membrane protein fhac"/>
    <property type="match status" value="1"/>
</dbReference>
<comment type="caution">
    <text evidence="7">The sequence shown here is derived from an EMBL/GenBank/DDBJ whole genome shotgun (WGS) entry which is preliminary data.</text>
</comment>
<name>A0A1U7GTM2_9CYAN</name>
<organism evidence="7 8">
    <name type="scientific">Fischerella major NIES-592</name>
    <dbReference type="NCBI Taxonomy" id="210994"/>
    <lineage>
        <taxon>Bacteria</taxon>
        <taxon>Bacillati</taxon>
        <taxon>Cyanobacteriota</taxon>
        <taxon>Cyanophyceae</taxon>
        <taxon>Nostocales</taxon>
        <taxon>Hapalosiphonaceae</taxon>
        <taxon>Fischerella</taxon>
    </lineage>
</organism>
<keyword evidence="3" id="KW-0998">Cell outer membrane</keyword>
<keyword evidence="2" id="KW-0812">Transmembrane</keyword>
<evidence type="ECO:0000256" key="2">
    <source>
        <dbReference type="ARBA" id="ARBA00022692"/>
    </source>
</evidence>
<dbReference type="InterPro" id="IPR051544">
    <property type="entry name" value="TPS_OM_transporter"/>
</dbReference>
<dbReference type="InterPro" id="IPR005565">
    <property type="entry name" value="Hemolysn_activator_HlyB_C"/>
</dbReference>
<dbReference type="GO" id="GO:0046819">
    <property type="term" value="P:protein secretion by the type V secretion system"/>
    <property type="evidence" value="ECO:0007669"/>
    <property type="project" value="TreeGrafter"/>
</dbReference>
<dbReference type="OrthoDB" id="596066at2"/>
<keyword evidence="1" id="KW-0472">Membrane</keyword>
<feature type="domain" description="Polypeptide-transport-associated ShlB-type" evidence="6">
    <location>
        <begin position="104"/>
        <end position="178"/>
    </location>
</feature>
<accession>A0A1U7GTM2</accession>
<keyword evidence="1" id="KW-1134">Transmembrane beta strand</keyword>
<evidence type="ECO:0000256" key="1">
    <source>
        <dbReference type="ARBA" id="ARBA00022452"/>
    </source>
</evidence>
<feature type="region of interest" description="Disordered" evidence="4">
    <location>
        <begin position="59"/>
        <end position="97"/>
    </location>
</feature>
<keyword evidence="8" id="KW-1185">Reference proteome</keyword>
<evidence type="ECO:0000313" key="8">
    <source>
        <dbReference type="Proteomes" id="UP000186391"/>
    </source>
</evidence>